<gene>
    <name evidence="1" type="ORF">SO3561_08127</name>
</gene>
<reference evidence="2" key="1">
    <citation type="submission" date="2017-05" db="EMBL/GenBank/DDBJ databases">
        <title>Streptomyces olivochromogenes NBRC 3561 whole genome shotgun sequence.</title>
        <authorList>
            <person name="Dohra H."/>
            <person name="Kodani S."/>
        </authorList>
    </citation>
    <scope>NUCLEOTIDE SEQUENCE [LARGE SCALE GENOMIC DNA]</scope>
    <source>
        <strain evidence="2">NBRC 3561</strain>
    </source>
</reference>
<sequence length="65" mass="7297">MTDHPRTARQLLTDYCLSEGVIDGILTIHAHQLAEQIRQDTTIMGEAGDQYALLYADLIDPEAQR</sequence>
<accession>A0A250VR50</accession>
<organism evidence="1 2">
    <name type="scientific">Streptomyces olivochromogenes</name>
    <dbReference type="NCBI Taxonomy" id="1963"/>
    <lineage>
        <taxon>Bacteria</taxon>
        <taxon>Bacillati</taxon>
        <taxon>Actinomycetota</taxon>
        <taxon>Actinomycetes</taxon>
        <taxon>Kitasatosporales</taxon>
        <taxon>Streptomycetaceae</taxon>
        <taxon>Streptomyces</taxon>
    </lineage>
</organism>
<evidence type="ECO:0000313" key="2">
    <source>
        <dbReference type="Proteomes" id="UP000217446"/>
    </source>
</evidence>
<dbReference type="Proteomes" id="UP000217446">
    <property type="component" value="Unassembled WGS sequence"/>
</dbReference>
<protein>
    <submittedName>
        <fullName evidence="1">Uncharacterized protein</fullName>
    </submittedName>
</protein>
<dbReference type="EMBL" id="BDQI01000027">
    <property type="protein sequence ID" value="GAX56559.1"/>
    <property type="molecule type" value="Genomic_DNA"/>
</dbReference>
<proteinExistence type="predicted"/>
<comment type="caution">
    <text evidence="1">The sequence shown here is derived from an EMBL/GenBank/DDBJ whole genome shotgun (WGS) entry which is preliminary data.</text>
</comment>
<name>A0A250VR50_STROL</name>
<dbReference type="AlphaFoldDB" id="A0A250VR50"/>
<evidence type="ECO:0000313" key="1">
    <source>
        <dbReference type="EMBL" id="GAX56559.1"/>
    </source>
</evidence>
<dbReference type="STRING" id="1963.AQJ27_35650"/>
<dbReference type="RefSeq" id="WP_067377990.1">
    <property type="nucleotide sequence ID" value="NZ_BDQI01000027.1"/>
</dbReference>
<keyword evidence="2" id="KW-1185">Reference proteome</keyword>